<keyword evidence="2" id="KW-0472">Membrane</keyword>
<dbReference type="Pfam" id="PF10517">
    <property type="entry name" value="DM13"/>
    <property type="match status" value="1"/>
</dbReference>
<feature type="compositionally biased region" description="Low complexity" evidence="1">
    <location>
        <begin position="68"/>
        <end position="77"/>
    </location>
</feature>
<dbReference type="InterPro" id="IPR019545">
    <property type="entry name" value="DM13_domain"/>
</dbReference>
<protein>
    <submittedName>
        <fullName evidence="4">Electron transporter</fullName>
    </submittedName>
</protein>
<dbReference type="PROSITE" id="PS51549">
    <property type="entry name" value="DM13"/>
    <property type="match status" value="1"/>
</dbReference>
<dbReference type="Proteomes" id="UP000325211">
    <property type="component" value="Chromosome"/>
</dbReference>
<evidence type="ECO:0000256" key="2">
    <source>
        <dbReference type="SAM" id="Phobius"/>
    </source>
</evidence>
<keyword evidence="2" id="KW-0812">Transmembrane</keyword>
<sequence length="197" mass="21182">MNGPDERPGREDFAVAGNARRRWVLPVTGALIAGALLLGAGLYWFQPWKLWRDETVKETLPAASPVAGAPTGGQTSPQPGPETIAEGSLISHEHATRGTVKIVRLPDGSRTLRLENLDTSNGPDLRVLLTDAPVKEGVAGWRVFDDGKHISLGKLKGNKGDQNYGIPADVKLDEYTSVSIWCDRFDVSFGAAELGRA</sequence>
<proteinExistence type="predicted"/>
<feature type="transmembrane region" description="Helical" evidence="2">
    <location>
        <begin position="23"/>
        <end position="45"/>
    </location>
</feature>
<dbReference type="OrthoDB" id="4751481at2"/>
<dbReference type="AlphaFoldDB" id="A0A5P2CY47"/>
<keyword evidence="2" id="KW-1133">Transmembrane helix</keyword>
<dbReference type="EMBL" id="CP029190">
    <property type="protein sequence ID" value="QES47200.1"/>
    <property type="molecule type" value="Genomic_DNA"/>
</dbReference>
<accession>A0A5P2CY47</accession>
<gene>
    <name evidence="4" type="ORF">DEJ50_04470</name>
</gene>
<evidence type="ECO:0000256" key="1">
    <source>
        <dbReference type="SAM" id="MobiDB-lite"/>
    </source>
</evidence>
<feature type="region of interest" description="Disordered" evidence="1">
    <location>
        <begin position="63"/>
        <end position="85"/>
    </location>
</feature>
<name>A0A5P2CY47_STRVZ</name>
<organism evidence="4 5">
    <name type="scientific">Streptomyces venezuelae</name>
    <dbReference type="NCBI Taxonomy" id="54571"/>
    <lineage>
        <taxon>Bacteria</taxon>
        <taxon>Bacillati</taxon>
        <taxon>Actinomycetota</taxon>
        <taxon>Actinomycetes</taxon>
        <taxon>Kitasatosporales</taxon>
        <taxon>Streptomycetaceae</taxon>
        <taxon>Streptomyces</taxon>
    </lineage>
</organism>
<evidence type="ECO:0000313" key="4">
    <source>
        <dbReference type="EMBL" id="QES47200.1"/>
    </source>
</evidence>
<reference evidence="4 5" key="1">
    <citation type="submission" date="2018-05" db="EMBL/GenBank/DDBJ databases">
        <title>Streptomyces venezuelae.</title>
        <authorList>
            <person name="Kim W."/>
            <person name="Lee N."/>
            <person name="Cho B.-K."/>
        </authorList>
    </citation>
    <scope>NUCLEOTIDE SEQUENCE [LARGE SCALE GENOMIC DNA]</scope>
    <source>
        <strain evidence="4 5">ATCC 21782</strain>
    </source>
</reference>
<evidence type="ECO:0000313" key="5">
    <source>
        <dbReference type="Proteomes" id="UP000325211"/>
    </source>
</evidence>
<feature type="domain" description="DM13" evidence="3">
    <location>
        <begin position="80"/>
        <end position="195"/>
    </location>
</feature>
<evidence type="ECO:0000259" key="3">
    <source>
        <dbReference type="PROSITE" id="PS51549"/>
    </source>
</evidence>